<evidence type="ECO:0000313" key="5">
    <source>
        <dbReference type="Proteomes" id="UP000763447"/>
    </source>
</evidence>
<dbReference type="PRINTS" id="PR00081">
    <property type="entry name" value="GDHRDH"/>
</dbReference>
<keyword evidence="5" id="KW-1185">Reference proteome</keyword>
<evidence type="ECO:0000313" key="4">
    <source>
        <dbReference type="EMBL" id="NLR19132.1"/>
    </source>
</evidence>
<dbReference type="PANTHER" id="PTHR44196">
    <property type="entry name" value="DEHYDROGENASE/REDUCTASE SDR FAMILY MEMBER 7B"/>
    <property type="match status" value="1"/>
</dbReference>
<dbReference type="PANTHER" id="PTHR44196:SF1">
    <property type="entry name" value="DEHYDROGENASE_REDUCTASE SDR FAMILY MEMBER 7B"/>
    <property type="match status" value="1"/>
</dbReference>
<accession>A0ABX1L0V8</accession>
<name>A0ABX1L0V8_9LACO</name>
<dbReference type="PRINTS" id="PR00080">
    <property type="entry name" value="SDRFAMILY"/>
</dbReference>
<evidence type="ECO:0000256" key="2">
    <source>
        <dbReference type="ARBA" id="ARBA00023002"/>
    </source>
</evidence>
<gene>
    <name evidence="4" type="ORF">HC026_09435</name>
</gene>
<dbReference type="Gene3D" id="3.40.50.720">
    <property type="entry name" value="NAD(P)-binding Rossmann-like Domain"/>
    <property type="match status" value="1"/>
</dbReference>
<dbReference type="InterPro" id="IPR036291">
    <property type="entry name" value="NAD(P)-bd_dom_sf"/>
</dbReference>
<proteinExistence type="inferred from homology"/>
<protein>
    <submittedName>
        <fullName evidence="4">SDR family NAD(P)-dependent oxidoreductase</fullName>
    </submittedName>
</protein>
<dbReference type="EMBL" id="JAAXLJ010000018">
    <property type="protein sequence ID" value="NLR19132.1"/>
    <property type="molecule type" value="Genomic_DNA"/>
</dbReference>
<dbReference type="InterPro" id="IPR002347">
    <property type="entry name" value="SDR_fam"/>
</dbReference>
<comment type="caution">
    <text evidence="4">The sequence shown here is derived from an EMBL/GenBank/DDBJ whole genome shotgun (WGS) entry which is preliminary data.</text>
</comment>
<comment type="similarity">
    <text evidence="1 3">Belongs to the short-chain dehydrogenases/reductases (SDR) family.</text>
</comment>
<evidence type="ECO:0000256" key="1">
    <source>
        <dbReference type="ARBA" id="ARBA00006484"/>
    </source>
</evidence>
<sequence length="239" mass="27017">MKLANHHILITGGTAGIGFALSQKFVELGNTVLVVDSNEEKLDEVKSILPDLVTFRADLSDADERRRLAKWVQSNFWQLDVLINNAGIQRGIDLKRFENLQSWDWYHHELAMNFEAPLHLTLLLLALITRHKESAIMNVSSGLTMTTGARTPIFTASKKAVHGFTQSLRLQLENSNTSVFEILPPSFDNDIGSRSDQTFGSELDNFVSAVMDQLEDGYPEITFDTSWTEYARLRNNLKF</sequence>
<dbReference type="SUPFAM" id="SSF51735">
    <property type="entry name" value="NAD(P)-binding Rossmann-fold domains"/>
    <property type="match status" value="1"/>
</dbReference>
<dbReference type="Pfam" id="PF00106">
    <property type="entry name" value="adh_short"/>
    <property type="match status" value="1"/>
</dbReference>
<dbReference type="RefSeq" id="WP_168925722.1">
    <property type="nucleotide sequence ID" value="NZ_JAAXLJ010000018.1"/>
</dbReference>
<evidence type="ECO:0000256" key="3">
    <source>
        <dbReference type="RuleBase" id="RU000363"/>
    </source>
</evidence>
<reference evidence="4 5" key="1">
    <citation type="submission" date="2020-04" db="EMBL/GenBank/DDBJ databases">
        <title>A novel species of genus Lactobacillus that was isolated from fermented food Zha-chili.</title>
        <authorList>
            <person name="Zhang Z."/>
        </authorList>
    </citation>
    <scope>NUCLEOTIDE SEQUENCE [LARGE SCALE GENOMIC DNA]</scope>
    <source>
        <strain evidence="5">HBUAS51383</strain>
    </source>
</reference>
<dbReference type="Proteomes" id="UP000763447">
    <property type="component" value="Unassembled WGS sequence"/>
</dbReference>
<keyword evidence="2" id="KW-0560">Oxidoreductase</keyword>
<organism evidence="4 5">
    <name type="scientific">Secundilactobacillus angelensis</name>
    <dbReference type="NCBI Taxonomy" id="2722706"/>
    <lineage>
        <taxon>Bacteria</taxon>
        <taxon>Bacillati</taxon>
        <taxon>Bacillota</taxon>
        <taxon>Bacilli</taxon>
        <taxon>Lactobacillales</taxon>
        <taxon>Lactobacillaceae</taxon>
        <taxon>Secundilactobacillus</taxon>
    </lineage>
</organism>